<evidence type="ECO:0000259" key="19">
    <source>
        <dbReference type="Pfam" id="PF21436"/>
    </source>
</evidence>
<feature type="transmembrane region" description="Helical" evidence="17">
    <location>
        <begin position="201"/>
        <end position="221"/>
    </location>
</feature>
<name>A0ABR2HI38_9EUKA</name>
<comment type="catalytic activity">
    <reaction evidence="15">
        <text>a di-trans,poly-cis-dolichyl diphosphooligosaccharide + L-asparaginyl-[protein] = N(4)-(oligosaccharide-(1-&gt;4)-N-acetyl-beta-D-glucosaminyl-(1-&gt;4)-N-acetyl-beta-D-glucosaminyl)-L-asparaginyl-[protein] + a di-trans,poly-cis-dolichyl diphosphate + H(+)</text>
        <dbReference type="Rhea" id="RHEA:22980"/>
        <dbReference type="Rhea" id="RHEA-COMP:12804"/>
        <dbReference type="Rhea" id="RHEA-COMP:12805"/>
        <dbReference type="Rhea" id="RHEA-COMP:19506"/>
        <dbReference type="Rhea" id="RHEA-COMP:19509"/>
        <dbReference type="ChEBI" id="CHEBI:15378"/>
        <dbReference type="ChEBI" id="CHEBI:50347"/>
        <dbReference type="ChEBI" id="CHEBI:57497"/>
        <dbReference type="ChEBI" id="CHEBI:57570"/>
        <dbReference type="ChEBI" id="CHEBI:132529"/>
        <dbReference type="EC" id="2.4.99.18"/>
    </reaction>
</comment>
<evidence type="ECO:0000256" key="7">
    <source>
        <dbReference type="ARBA" id="ARBA00022676"/>
    </source>
</evidence>
<feature type="transmembrane region" description="Helical" evidence="17">
    <location>
        <begin position="383"/>
        <end position="399"/>
    </location>
</feature>
<dbReference type="PANTHER" id="PTHR13872:SF1">
    <property type="entry name" value="DOLICHYL-DIPHOSPHOOLIGOSACCHARIDE--PROTEIN GLYCOSYLTRANSFERASE SUBUNIT STT3B"/>
    <property type="match status" value="1"/>
</dbReference>
<evidence type="ECO:0000256" key="5">
    <source>
        <dbReference type="ARBA" id="ARBA00010810"/>
    </source>
</evidence>
<evidence type="ECO:0000256" key="1">
    <source>
        <dbReference type="ARBA" id="ARBA00001936"/>
    </source>
</evidence>
<keyword evidence="21" id="KW-1185">Reference proteome</keyword>
<feature type="transmembrane region" description="Helical" evidence="17">
    <location>
        <begin position="349"/>
        <end position="371"/>
    </location>
</feature>
<keyword evidence="9 17" id="KW-0812">Transmembrane</keyword>
<evidence type="ECO:0000256" key="2">
    <source>
        <dbReference type="ARBA" id="ARBA00001946"/>
    </source>
</evidence>
<evidence type="ECO:0000313" key="21">
    <source>
        <dbReference type="Proteomes" id="UP001470230"/>
    </source>
</evidence>
<feature type="transmembrane region" description="Helical" evidence="17">
    <location>
        <begin position="162"/>
        <end position="189"/>
    </location>
</feature>
<comment type="pathway">
    <text evidence="4">Protein modification; protein glycosylation.</text>
</comment>
<keyword evidence="10" id="KW-0479">Metal-binding</keyword>
<evidence type="ECO:0000256" key="9">
    <source>
        <dbReference type="ARBA" id="ARBA00022692"/>
    </source>
</evidence>
<keyword evidence="12 17" id="KW-1133">Transmembrane helix</keyword>
<evidence type="ECO:0000256" key="10">
    <source>
        <dbReference type="ARBA" id="ARBA00022723"/>
    </source>
</evidence>
<dbReference type="Gene3D" id="3.40.50.12610">
    <property type="match status" value="1"/>
</dbReference>
<evidence type="ECO:0000256" key="17">
    <source>
        <dbReference type="SAM" id="Phobius"/>
    </source>
</evidence>
<keyword evidence="7" id="KW-0328">Glycosyltransferase</keyword>
<dbReference type="Pfam" id="PF02516">
    <property type="entry name" value="STT3"/>
    <property type="match status" value="1"/>
</dbReference>
<evidence type="ECO:0000256" key="14">
    <source>
        <dbReference type="ARBA" id="ARBA00023211"/>
    </source>
</evidence>
<evidence type="ECO:0000313" key="20">
    <source>
        <dbReference type="EMBL" id="KAK8846302.1"/>
    </source>
</evidence>
<dbReference type="EC" id="2.4.99.18" evidence="6"/>
<keyword evidence="14" id="KW-0464">Manganese</keyword>
<dbReference type="Proteomes" id="UP001470230">
    <property type="component" value="Unassembled WGS sequence"/>
</dbReference>
<feature type="transmembrane region" description="Helical" evidence="17">
    <location>
        <begin position="405"/>
        <end position="422"/>
    </location>
</feature>
<keyword evidence="11" id="KW-0460">Magnesium</keyword>
<feature type="domain" description="Oligosaccharyl transferase STT3 N-terminal" evidence="18">
    <location>
        <begin position="14"/>
        <end position="413"/>
    </location>
</feature>
<evidence type="ECO:0000256" key="15">
    <source>
        <dbReference type="ARBA" id="ARBA00048829"/>
    </source>
</evidence>
<proteinExistence type="inferred from homology"/>
<feature type="transmembrane region" description="Helical" evidence="17">
    <location>
        <begin position="505"/>
        <end position="528"/>
    </location>
</feature>
<evidence type="ECO:0000256" key="8">
    <source>
        <dbReference type="ARBA" id="ARBA00022679"/>
    </source>
</evidence>
<evidence type="ECO:0000256" key="11">
    <source>
        <dbReference type="ARBA" id="ARBA00022842"/>
    </source>
</evidence>
<feature type="domain" description="STT3/PglB/AglB core" evidence="19">
    <location>
        <begin position="568"/>
        <end position="622"/>
    </location>
</feature>
<feature type="transmembrane region" description="Helical" evidence="17">
    <location>
        <begin position="6"/>
        <end position="28"/>
    </location>
</feature>
<feature type="region of interest" description="Disordered" evidence="16">
    <location>
        <begin position="437"/>
        <end position="495"/>
    </location>
</feature>
<sequence>MEKSQVINFIRFTIVLLSCILAFCIRIFSNVIAEPIIHEFDPHFNWRCTQYINEHGLYEFLGWFDNISWYPQGRPVGETSYPGLMYTSAIIKWTLQKCHIQIDLLDICVYTGPVFAVASTLLAFLFGQLVEDSSLGCMFAVITSFVPGMISRSMAGSYDYECIALFILVLCLYTFTLALKTGSIFFATLSGLAYGFMSLTWGGYVFIANCIPLFTFGLIALGHYSWRLHITYTIWFIVSFIENASIPFISDKIVRKPEHFAMIGVFIGINGWGLFTYFNSILSLPSYSAVVVSAILSLPLFLFIVFTVGLSTGLLGGFSGRLLQMFDPSYASKNIPIIASVAEHQPSSWGMYFMDCGVLIILFPVGCYFILRNGIDEKHESQILLLIYGLSTLYFASIMVRLVLVFTPAMAFVSGIGIHYVLRASFRCTENINNPQKSKAHKKKKAKVAEENESKDNNEEEEKEEKQKEKPKAKTGKSKRNQNSTLSASSSTDNFDNSSNYTRRFISHIIIFTLFSTMVFTQLHSVWFSAFSYSGDHIHFPVRTPTGQEMSDDYREAYRWLWTNTGRDQRVMSWWDYGYQITSMGGRGCMADGNTNNFTHIGIIGMTMSSPEPISWRLARLMNADYMLVIFGGASGYDGDDINKFLWMPKIANQTFHNISGNMYQSSPYEPVVGPHMTVNMSNSMMFKFCYYNFKRFSFHPSVEKGMDMTRFTPVPNLNFKLSLFQEAFTSKNWIVRIYKVKDDPVWDRIY</sequence>
<organism evidence="20 21">
    <name type="scientific">Tritrichomonas musculus</name>
    <dbReference type="NCBI Taxonomy" id="1915356"/>
    <lineage>
        <taxon>Eukaryota</taxon>
        <taxon>Metamonada</taxon>
        <taxon>Parabasalia</taxon>
        <taxon>Tritrichomonadida</taxon>
        <taxon>Tritrichomonadidae</taxon>
        <taxon>Tritrichomonas</taxon>
    </lineage>
</organism>
<feature type="transmembrane region" description="Helical" evidence="17">
    <location>
        <begin position="290"/>
        <end position="318"/>
    </location>
</feature>
<feature type="transmembrane region" description="Helical" evidence="17">
    <location>
        <begin position="107"/>
        <end position="127"/>
    </location>
</feature>
<evidence type="ECO:0000256" key="13">
    <source>
        <dbReference type="ARBA" id="ARBA00023136"/>
    </source>
</evidence>
<evidence type="ECO:0000256" key="6">
    <source>
        <dbReference type="ARBA" id="ARBA00012605"/>
    </source>
</evidence>
<feature type="compositionally biased region" description="Basic and acidic residues" evidence="16">
    <location>
        <begin position="447"/>
        <end position="457"/>
    </location>
</feature>
<gene>
    <name evidence="20" type="ORF">M9Y10_020310</name>
</gene>
<dbReference type="PANTHER" id="PTHR13872">
    <property type="entry name" value="DOLICHYL-DIPHOSPHOOLIGOSACCHARIDE--PROTEIN GLYCOSYLTRANSFERASE SUBUNIT"/>
    <property type="match status" value="1"/>
</dbReference>
<comment type="cofactor">
    <cofactor evidence="1">
        <name>Mn(2+)</name>
        <dbReference type="ChEBI" id="CHEBI:29035"/>
    </cofactor>
</comment>
<dbReference type="InterPro" id="IPR048999">
    <property type="entry name" value="STT3-PglB_core"/>
</dbReference>
<keyword evidence="13 17" id="KW-0472">Membrane</keyword>
<comment type="subcellular location">
    <subcellularLocation>
        <location evidence="3">Endomembrane system</location>
        <topology evidence="3">Multi-pass membrane protein</topology>
    </subcellularLocation>
</comment>
<evidence type="ECO:0000256" key="4">
    <source>
        <dbReference type="ARBA" id="ARBA00004922"/>
    </source>
</evidence>
<evidence type="ECO:0000256" key="12">
    <source>
        <dbReference type="ARBA" id="ARBA00022989"/>
    </source>
</evidence>
<comment type="cofactor">
    <cofactor evidence="2">
        <name>Mg(2+)</name>
        <dbReference type="ChEBI" id="CHEBI:18420"/>
    </cofactor>
</comment>
<comment type="caution">
    <text evidence="20">The sequence shown here is derived from an EMBL/GenBank/DDBJ whole genome shotgun (WGS) entry which is preliminary data.</text>
</comment>
<keyword evidence="8" id="KW-0808">Transferase</keyword>
<evidence type="ECO:0000259" key="18">
    <source>
        <dbReference type="Pfam" id="PF02516"/>
    </source>
</evidence>
<dbReference type="InterPro" id="IPR003674">
    <property type="entry name" value="Oligo_trans_STT3"/>
</dbReference>
<accession>A0ABR2HI38</accession>
<protein>
    <recommendedName>
        <fullName evidence="6">dolichyl-diphosphooligosaccharide--protein glycotransferase</fullName>
        <ecNumber evidence="6">2.4.99.18</ecNumber>
    </recommendedName>
</protein>
<evidence type="ECO:0000256" key="16">
    <source>
        <dbReference type="SAM" id="MobiDB-lite"/>
    </source>
</evidence>
<dbReference type="Pfam" id="PF21436">
    <property type="entry name" value="STT3-PglB_core"/>
    <property type="match status" value="1"/>
</dbReference>
<comment type="similarity">
    <text evidence="5">Belongs to the STT3 family.</text>
</comment>
<feature type="transmembrane region" description="Helical" evidence="17">
    <location>
        <begin position="260"/>
        <end position="278"/>
    </location>
</feature>
<feature type="transmembrane region" description="Helical" evidence="17">
    <location>
        <begin position="228"/>
        <end position="248"/>
    </location>
</feature>
<evidence type="ECO:0000256" key="3">
    <source>
        <dbReference type="ARBA" id="ARBA00004127"/>
    </source>
</evidence>
<dbReference type="EMBL" id="JAPFFF010000029">
    <property type="protein sequence ID" value="KAK8846302.1"/>
    <property type="molecule type" value="Genomic_DNA"/>
</dbReference>
<reference evidence="20 21" key="1">
    <citation type="submission" date="2024-04" db="EMBL/GenBank/DDBJ databases">
        <title>Tritrichomonas musculus Genome.</title>
        <authorList>
            <person name="Alves-Ferreira E."/>
            <person name="Grigg M."/>
            <person name="Lorenzi H."/>
            <person name="Galac M."/>
        </authorList>
    </citation>
    <scope>NUCLEOTIDE SEQUENCE [LARGE SCALE GENOMIC DNA]</scope>
    <source>
        <strain evidence="20 21">EAF2021</strain>
    </source>
</reference>
<dbReference type="InterPro" id="IPR048307">
    <property type="entry name" value="STT3_N"/>
</dbReference>